<gene>
    <name evidence="1" type="ORF">TSUD_295960</name>
</gene>
<accession>A0A2Z6N021</accession>
<evidence type="ECO:0000313" key="1">
    <source>
        <dbReference type="EMBL" id="GAU22477.1"/>
    </source>
</evidence>
<organism evidence="1 2">
    <name type="scientific">Trifolium subterraneum</name>
    <name type="common">Subterranean clover</name>
    <dbReference type="NCBI Taxonomy" id="3900"/>
    <lineage>
        <taxon>Eukaryota</taxon>
        <taxon>Viridiplantae</taxon>
        <taxon>Streptophyta</taxon>
        <taxon>Embryophyta</taxon>
        <taxon>Tracheophyta</taxon>
        <taxon>Spermatophyta</taxon>
        <taxon>Magnoliopsida</taxon>
        <taxon>eudicotyledons</taxon>
        <taxon>Gunneridae</taxon>
        <taxon>Pentapetalae</taxon>
        <taxon>rosids</taxon>
        <taxon>fabids</taxon>
        <taxon>Fabales</taxon>
        <taxon>Fabaceae</taxon>
        <taxon>Papilionoideae</taxon>
        <taxon>50 kb inversion clade</taxon>
        <taxon>NPAAA clade</taxon>
        <taxon>Hologalegina</taxon>
        <taxon>IRL clade</taxon>
        <taxon>Trifolieae</taxon>
        <taxon>Trifolium</taxon>
    </lineage>
</organism>
<dbReference type="EMBL" id="DF973248">
    <property type="protein sequence ID" value="GAU22477.1"/>
    <property type="molecule type" value="Genomic_DNA"/>
</dbReference>
<dbReference type="Proteomes" id="UP000242715">
    <property type="component" value="Unassembled WGS sequence"/>
</dbReference>
<dbReference type="OrthoDB" id="1914402at2759"/>
<keyword evidence="2" id="KW-1185">Reference proteome</keyword>
<evidence type="ECO:0000313" key="2">
    <source>
        <dbReference type="Proteomes" id="UP000242715"/>
    </source>
</evidence>
<protein>
    <submittedName>
        <fullName evidence="1">Uncharacterized protein</fullName>
    </submittedName>
</protein>
<reference evidence="2" key="1">
    <citation type="journal article" date="2017" name="Front. Plant Sci.">
        <title>Climate Clever Clovers: New Paradigm to Reduce the Environmental Footprint of Ruminants by Breeding Low Methanogenic Forages Utilizing Haplotype Variation.</title>
        <authorList>
            <person name="Kaur P."/>
            <person name="Appels R."/>
            <person name="Bayer P.E."/>
            <person name="Keeble-Gagnere G."/>
            <person name="Wang J."/>
            <person name="Hirakawa H."/>
            <person name="Shirasawa K."/>
            <person name="Vercoe P."/>
            <person name="Stefanova K."/>
            <person name="Durmic Z."/>
            <person name="Nichols P."/>
            <person name="Revell C."/>
            <person name="Isobe S.N."/>
            <person name="Edwards D."/>
            <person name="Erskine W."/>
        </authorList>
    </citation>
    <scope>NUCLEOTIDE SEQUENCE [LARGE SCALE GENOMIC DNA]</scope>
    <source>
        <strain evidence="2">cv. Daliak</strain>
    </source>
</reference>
<sequence length="55" mass="6241">MVHIQKAKHTAKFNDISEIDGGKEDLRIKARVIRMWKVPAFSNPSEYSSLETPIG</sequence>
<proteinExistence type="predicted"/>
<name>A0A2Z6N021_TRISU</name>
<dbReference type="AlphaFoldDB" id="A0A2Z6N021"/>